<comment type="caution">
    <text evidence="2">The sequence shown here is derived from an EMBL/GenBank/DDBJ whole genome shotgun (WGS) entry which is preliminary data.</text>
</comment>
<dbReference type="EMBL" id="JACBKZ010000001">
    <property type="protein sequence ID" value="KAF5960246.1"/>
    <property type="molecule type" value="Genomic_DNA"/>
</dbReference>
<evidence type="ECO:0000256" key="1">
    <source>
        <dbReference type="SAM" id="MobiDB-lite"/>
    </source>
</evidence>
<evidence type="ECO:0000313" key="3">
    <source>
        <dbReference type="Proteomes" id="UP000593564"/>
    </source>
</evidence>
<accession>A0A7J7I6X4</accession>
<proteinExistence type="predicted"/>
<dbReference type="Proteomes" id="UP000593564">
    <property type="component" value="Unassembled WGS sequence"/>
</dbReference>
<name>A0A7J7I6X4_CAMSI</name>
<reference evidence="2 3" key="2">
    <citation type="submission" date="2020-07" db="EMBL/GenBank/DDBJ databases">
        <title>Genome assembly of wild tea tree DASZ reveals pedigree and selection history of tea varieties.</title>
        <authorList>
            <person name="Zhang W."/>
        </authorList>
    </citation>
    <scope>NUCLEOTIDE SEQUENCE [LARGE SCALE GENOMIC DNA]</scope>
    <source>
        <strain evidence="3">cv. G240</strain>
        <tissue evidence="2">Leaf</tissue>
    </source>
</reference>
<protein>
    <submittedName>
        <fullName evidence="2">Uncharacterized protein</fullName>
    </submittedName>
</protein>
<evidence type="ECO:0000313" key="2">
    <source>
        <dbReference type="EMBL" id="KAF5960246.1"/>
    </source>
</evidence>
<gene>
    <name evidence="2" type="ORF">HYC85_001455</name>
</gene>
<organism evidence="2 3">
    <name type="scientific">Camellia sinensis</name>
    <name type="common">Tea plant</name>
    <name type="synonym">Thea sinensis</name>
    <dbReference type="NCBI Taxonomy" id="4442"/>
    <lineage>
        <taxon>Eukaryota</taxon>
        <taxon>Viridiplantae</taxon>
        <taxon>Streptophyta</taxon>
        <taxon>Embryophyta</taxon>
        <taxon>Tracheophyta</taxon>
        <taxon>Spermatophyta</taxon>
        <taxon>Magnoliopsida</taxon>
        <taxon>eudicotyledons</taxon>
        <taxon>Gunneridae</taxon>
        <taxon>Pentapetalae</taxon>
        <taxon>asterids</taxon>
        <taxon>Ericales</taxon>
        <taxon>Theaceae</taxon>
        <taxon>Camellia</taxon>
    </lineage>
</organism>
<dbReference type="AlphaFoldDB" id="A0A7J7I6X4"/>
<keyword evidence="3" id="KW-1185">Reference proteome</keyword>
<sequence length="62" mass="6949">MMNTVAPLQQIQTDDSRSPSTYLTVQPLYPLTSLSLTINSKLLFTKIKSTTSTRSESTKNRN</sequence>
<reference evidence="3" key="1">
    <citation type="journal article" date="2020" name="Nat. Commun.">
        <title>Genome assembly of wild tea tree DASZ reveals pedigree and selection history of tea varieties.</title>
        <authorList>
            <person name="Zhang W."/>
            <person name="Zhang Y."/>
            <person name="Qiu H."/>
            <person name="Guo Y."/>
            <person name="Wan H."/>
            <person name="Zhang X."/>
            <person name="Scossa F."/>
            <person name="Alseekh S."/>
            <person name="Zhang Q."/>
            <person name="Wang P."/>
            <person name="Xu L."/>
            <person name="Schmidt M.H."/>
            <person name="Jia X."/>
            <person name="Li D."/>
            <person name="Zhu A."/>
            <person name="Guo F."/>
            <person name="Chen W."/>
            <person name="Ni D."/>
            <person name="Usadel B."/>
            <person name="Fernie A.R."/>
            <person name="Wen W."/>
        </authorList>
    </citation>
    <scope>NUCLEOTIDE SEQUENCE [LARGE SCALE GENOMIC DNA]</scope>
    <source>
        <strain evidence="3">cv. G240</strain>
    </source>
</reference>
<feature type="region of interest" description="Disordered" evidence="1">
    <location>
        <begin position="1"/>
        <end position="20"/>
    </location>
</feature>